<dbReference type="EMBL" id="CP001575">
    <property type="protein sequence ID" value="ACO69580.1"/>
    <property type="molecule type" value="Genomic_DNA"/>
</dbReference>
<dbReference type="OrthoDB" id="3648309at2759"/>
<dbReference type="SUPFAM" id="SSF55821">
    <property type="entry name" value="YrdC/RibB"/>
    <property type="match status" value="1"/>
</dbReference>
<dbReference type="RefSeq" id="XP_002508322.1">
    <property type="nucleotide sequence ID" value="XM_002508276.1"/>
</dbReference>
<dbReference type="STRING" id="296587.C1FGQ0"/>
<dbReference type="PANTHER" id="PTHR42828">
    <property type="entry name" value="DHBP SYNTHASE RIBB-LIKE ALPHA/BETA DOMAIN-CONTAINING PROTEIN"/>
    <property type="match status" value="1"/>
</dbReference>
<evidence type="ECO:0000313" key="3">
    <source>
        <dbReference type="EMBL" id="ACO69580.1"/>
    </source>
</evidence>
<dbReference type="eggNOG" id="KOG3051">
    <property type="taxonomic scope" value="Eukaryota"/>
</dbReference>
<dbReference type="GeneID" id="8245678"/>
<dbReference type="KEGG" id="mis:MICPUN_71009"/>
<dbReference type="InterPro" id="IPR017945">
    <property type="entry name" value="DHBP_synth_RibB-like_a/b_dom"/>
</dbReference>
<evidence type="ECO:0000259" key="2">
    <source>
        <dbReference type="PROSITE" id="PS51163"/>
    </source>
</evidence>
<dbReference type="PANTHER" id="PTHR42828:SF3">
    <property type="entry name" value="THREONYLCARBAMOYL-AMP SYNTHASE"/>
    <property type="match status" value="1"/>
</dbReference>
<name>C1FGQ0_MICCC</name>
<dbReference type="Pfam" id="PF01300">
    <property type="entry name" value="Sua5_yciO_yrdC"/>
    <property type="match status" value="1"/>
</dbReference>
<dbReference type="Proteomes" id="UP000002009">
    <property type="component" value="Chromosome 8"/>
</dbReference>
<sequence>ADGSDEWRLDDVADAIRAGSVGIIPTDSRYAFVVDLESRDGVQTLYDLKGAKDYKPMSILCAGFSDIDRYTQGFPDNVVAGRQQPFKLARKCLPGPYTFILNAGKDMPKVCLLDPRSKSKNCKARKTVGVRVPSHPVTAALLARLDRPLLCGSVPNLEADTYDDDVQDPVLMLDEYERRGLGFLVDCGVMRNPGSTVIDLSKGKPQLVRRGAGDHSLWVDDDDDPTLSSDDEAWGF</sequence>
<organism evidence="3 4">
    <name type="scientific">Micromonas commoda (strain RCC299 / NOUM17 / CCMP2709)</name>
    <name type="common">Picoplanktonic green alga</name>
    <dbReference type="NCBI Taxonomy" id="296587"/>
    <lineage>
        <taxon>Eukaryota</taxon>
        <taxon>Viridiplantae</taxon>
        <taxon>Chlorophyta</taxon>
        <taxon>Mamiellophyceae</taxon>
        <taxon>Mamiellales</taxon>
        <taxon>Mamiellaceae</taxon>
        <taxon>Micromonas</taxon>
    </lineage>
</organism>
<proteinExistence type="predicted"/>
<reference evidence="3 4" key="1">
    <citation type="journal article" date="2009" name="Science">
        <title>Green evolution and dynamic adaptations revealed by genomes of the marine picoeukaryotes Micromonas.</title>
        <authorList>
            <person name="Worden A.Z."/>
            <person name="Lee J.H."/>
            <person name="Mock T."/>
            <person name="Rouze P."/>
            <person name="Simmons M.P."/>
            <person name="Aerts A.L."/>
            <person name="Allen A.E."/>
            <person name="Cuvelier M.L."/>
            <person name="Derelle E."/>
            <person name="Everett M.V."/>
            <person name="Foulon E."/>
            <person name="Grimwood J."/>
            <person name="Gundlach H."/>
            <person name="Henrissat B."/>
            <person name="Napoli C."/>
            <person name="McDonald S.M."/>
            <person name="Parker M.S."/>
            <person name="Rombauts S."/>
            <person name="Salamov A."/>
            <person name="Von Dassow P."/>
            <person name="Badger J.H."/>
            <person name="Coutinho P.M."/>
            <person name="Demir E."/>
            <person name="Dubchak I."/>
            <person name="Gentemann C."/>
            <person name="Eikrem W."/>
            <person name="Gready J.E."/>
            <person name="John U."/>
            <person name="Lanier W."/>
            <person name="Lindquist E.A."/>
            <person name="Lucas S."/>
            <person name="Mayer K.F."/>
            <person name="Moreau H."/>
            <person name="Not F."/>
            <person name="Otillar R."/>
            <person name="Panaud O."/>
            <person name="Pangilinan J."/>
            <person name="Paulsen I."/>
            <person name="Piegu B."/>
            <person name="Poliakov A."/>
            <person name="Robbens S."/>
            <person name="Schmutz J."/>
            <person name="Toulza E."/>
            <person name="Wyss T."/>
            <person name="Zelensky A."/>
            <person name="Zhou K."/>
            <person name="Armbrust E.V."/>
            <person name="Bhattacharya D."/>
            <person name="Goodenough U.W."/>
            <person name="Van de Peer Y."/>
            <person name="Grigoriev I.V."/>
        </authorList>
    </citation>
    <scope>NUCLEOTIDE SEQUENCE [LARGE SCALE GENOMIC DNA]</scope>
    <source>
        <strain evidence="4">RCC299 / NOUM17</strain>
    </source>
</reference>
<keyword evidence="4" id="KW-1185">Reference proteome</keyword>
<dbReference type="AlphaFoldDB" id="C1FGQ0"/>
<dbReference type="FunCoup" id="C1FGQ0">
    <property type="interactions" value="212"/>
</dbReference>
<dbReference type="GO" id="GO:0003725">
    <property type="term" value="F:double-stranded RNA binding"/>
    <property type="evidence" value="ECO:0007669"/>
    <property type="project" value="InterPro"/>
</dbReference>
<dbReference type="InterPro" id="IPR006070">
    <property type="entry name" value="Sua5-like_dom"/>
</dbReference>
<dbReference type="InParanoid" id="C1FGQ0"/>
<evidence type="ECO:0000313" key="4">
    <source>
        <dbReference type="Proteomes" id="UP000002009"/>
    </source>
</evidence>
<dbReference type="PROSITE" id="PS51163">
    <property type="entry name" value="YRDC"/>
    <property type="match status" value="1"/>
</dbReference>
<dbReference type="Gene3D" id="3.90.870.10">
    <property type="entry name" value="DHBP synthase"/>
    <property type="match status" value="1"/>
</dbReference>
<dbReference type="InterPro" id="IPR052532">
    <property type="entry name" value="SUA5_domain"/>
</dbReference>
<feature type="non-terminal residue" evidence="3">
    <location>
        <position position="1"/>
    </location>
</feature>
<gene>
    <name evidence="3" type="ORF">MICPUN_71009</name>
</gene>
<feature type="domain" description="YrdC-like" evidence="2">
    <location>
        <begin position="6"/>
        <end position="213"/>
    </location>
</feature>
<protein>
    <recommendedName>
        <fullName evidence="1">Threonylcarbamoyl-AMP synthase</fullName>
    </recommendedName>
</protein>
<dbReference type="OMA" id="NEWIIDP"/>
<evidence type="ECO:0000256" key="1">
    <source>
        <dbReference type="ARBA" id="ARBA00015492"/>
    </source>
</evidence>
<accession>C1FGQ0</accession>